<evidence type="ECO:0000313" key="2">
    <source>
        <dbReference type="Proteomes" id="UP000300879"/>
    </source>
</evidence>
<name>A0A4P8XHF8_9BACL</name>
<protein>
    <submittedName>
        <fullName evidence="1">Uncharacterized protein</fullName>
    </submittedName>
</protein>
<dbReference type="EMBL" id="CP040396">
    <property type="protein sequence ID" value="QCT01795.1"/>
    <property type="molecule type" value="Genomic_DNA"/>
</dbReference>
<dbReference type="RefSeq" id="WP_138224858.1">
    <property type="nucleotide sequence ID" value="NZ_CP040396.1"/>
</dbReference>
<keyword evidence="2" id="KW-1185">Reference proteome</keyword>
<gene>
    <name evidence="1" type="ORF">E6C60_1077</name>
</gene>
<sequence>MRAFNYFELLLNQLAAGDGNPGEINEKLKEKKIHKLDLPQDYTVTPMSQPSDVNMNAVNIYADGQTGNWYVTGGGSWNDLTWTADAPSFRLYPNVGSKKNVGGYDTVGITYYNTSGTYGTTVLSSQGYWHDGVGNSWSSYSPSHGDGKLGAAFDFQDKVRITKVNWDGSYSYVYEGKGFAATLTYTPNFVYYNGKARTFYGHTYNQATVDNVTFGASTGDFGVDIQLSNTSQGFKAFNNSDTNF</sequence>
<dbReference type="OrthoDB" id="2660041at2"/>
<evidence type="ECO:0000313" key="1">
    <source>
        <dbReference type="EMBL" id="QCT01795.1"/>
    </source>
</evidence>
<reference evidence="1 2" key="1">
    <citation type="submission" date="2019-05" db="EMBL/GenBank/DDBJ databases">
        <authorList>
            <person name="Chen C."/>
        </authorList>
    </citation>
    <scope>NUCLEOTIDE SEQUENCE [LARGE SCALE GENOMIC DNA]</scope>
    <source>
        <strain evidence="1 2">HB172198</strain>
    </source>
</reference>
<accession>A0A4P8XHF8</accession>
<dbReference type="KEGG" id="palo:E6C60_1077"/>
<proteinExistence type="predicted"/>
<dbReference type="AlphaFoldDB" id="A0A4P8XHF8"/>
<organism evidence="1 2">
    <name type="scientific">Paenibacillus algicola</name>
    <dbReference type="NCBI Taxonomy" id="2565926"/>
    <lineage>
        <taxon>Bacteria</taxon>
        <taxon>Bacillati</taxon>
        <taxon>Bacillota</taxon>
        <taxon>Bacilli</taxon>
        <taxon>Bacillales</taxon>
        <taxon>Paenibacillaceae</taxon>
        <taxon>Paenibacillus</taxon>
    </lineage>
</organism>
<dbReference type="Proteomes" id="UP000300879">
    <property type="component" value="Chromosome"/>
</dbReference>